<keyword evidence="8 11" id="KW-0238">DNA-binding</keyword>
<accession>A0A5D4T8Q6</accession>
<dbReference type="GO" id="GO:0003677">
    <property type="term" value="F:DNA binding"/>
    <property type="evidence" value="ECO:0007669"/>
    <property type="project" value="UniProtKB-UniRule"/>
</dbReference>
<comment type="similarity">
    <text evidence="2 11">Belongs to the 'phage' integrase family. XerC subfamily.</text>
</comment>
<organism evidence="15 16">
    <name type="scientific">Sutcliffiella horikoshii</name>
    <dbReference type="NCBI Taxonomy" id="79883"/>
    <lineage>
        <taxon>Bacteria</taxon>
        <taxon>Bacillati</taxon>
        <taxon>Bacillota</taxon>
        <taxon>Bacilli</taxon>
        <taxon>Bacillales</taxon>
        <taxon>Bacillaceae</taxon>
        <taxon>Sutcliffiella</taxon>
    </lineage>
</organism>
<dbReference type="STRING" id="79883.GCA_001636495_03029"/>
<feature type="domain" description="Tyr recombinase" evidence="13">
    <location>
        <begin position="109"/>
        <end position="296"/>
    </location>
</feature>
<evidence type="ECO:0000259" key="14">
    <source>
        <dbReference type="PROSITE" id="PS51900"/>
    </source>
</evidence>
<feature type="active site" description="O-(3'-phospho-DNA)-tyrosine intermediate" evidence="11">
    <location>
        <position position="283"/>
    </location>
</feature>
<feature type="active site" evidence="11">
    <location>
        <position position="274"/>
    </location>
</feature>
<dbReference type="RefSeq" id="WP_148986522.1">
    <property type="nucleotide sequence ID" value="NZ_VTEV01000001.1"/>
</dbReference>
<dbReference type="GO" id="GO:0006313">
    <property type="term" value="P:DNA transposition"/>
    <property type="evidence" value="ECO:0007669"/>
    <property type="project" value="UniProtKB-UniRule"/>
</dbReference>
<dbReference type="InterPro" id="IPR011931">
    <property type="entry name" value="Recomb_XerC"/>
</dbReference>
<evidence type="ECO:0000313" key="15">
    <source>
        <dbReference type="EMBL" id="TYS70606.1"/>
    </source>
</evidence>
<dbReference type="OrthoDB" id="9801717at2"/>
<evidence type="ECO:0000256" key="5">
    <source>
        <dbReference type="ARBA" id="ARBA00022618"/>
    </source>
</evidence>
<feature type="active site" evidence="11">
    <location>
        <position position="149"/>
    </location>
</feature>
<dbReference type="NCBIfam" id="TIGR02225">
    <property type="entry name" value="recomb_XerD"/>
    <property type="match status" value="1"/>
</dbReference>
<feature type="active site" evidence="11">
    <location>
        <position position="251"/>
    </location>
</feature>
<evidence type="ECO:0000256" key="8">
    <source>
        <dbReference type="ARBA" id="ARBA00023125"/>
    </source>
</evidence>
<feature type="active site" evidence="11">
    <location>
        <position position="248"/>
    </location>
</feature>
<dbReference type="InterPro" id="IPR011010">
    <property type="entry name" value="DNA_brk_join_enz"/>
</dbReference>
<feature type="domain" description="Core-binding (CB)" evidence="14">
    <location>
        <begin position="2"/>
        <end position="88"/>
    </location>
</feature>
<dbReference type="Gene3D" id="1.10.443.10">
    <property type="entry name" value="Intergrase catalytic core"/>
    <property type="match status" value="1"/>
</dbReference>
<evidence type="ECO:0000256" key="4">
    <source>
        <dbReference type="ARBA" id="ARBA00022490"/>
    </source>
</evidence>
<name>A0A5D4T8Q6_9BACI</name>
<dbReference type="CDD" id="cd00798">
    <property type="entry name" value="INT_XerDC_C"/>
    <property type="match status" value="1"/>
</dbReference>
<dbReference type="Proteomes" id="UP000322524">
    <property type="component" value="Unassembled WGS sequence"/>
</dbReference>
<evidence type="ECO:0000313" key="16">
    <source>
        <dbReference type="Proteomes" id="UP000322524"/>
    </source>
</evidence>
<comment type="caution">
    <text evidence="15">The sequence shown here is derived from an EMBL/GenBank/DDBJ whole genome shotgun (WGS) entry which is preliminary data.</text>
</comment>
<dbReference type="GO" id="GO:0005737">
    <property type="term" value="C:cytoplasm"/>
    <property type="evidence" value="ECO:0007669"/>
    <property type="project" value="UniProtKB-SubCell"/>
</dbReference>
<keyword evidence="6 11" id="KW-0159">Chromosome partition</keyword>
<dbReference type="PROSITE" id="PS51898">
    <property type="entry name" value="TYR_RECOMBINASE"/>
    <property type="match status" value="1"/>
</dbReference>
<comment type="similarity">
    <text evidence="3">Belongs to the 'phage' integrase family. XerD subfamily.</text>
</comment>
<dbReference type="NCBIfam" id="TIGR02224">
    <property type="entry name" value="recomb_XerC"/>
    <property type="match status" value="1"/>
</dbReference>
<proteinExistence type="inferred from homology"/>
<evidence type="ECO:0000256" key="2">
    <source>
        <dbReference type="ARBA" id="ARBA00006657"/>
    </source>
</evidence>
<evidence type="ECO:0000256" key="9">
    <source>
        <dbReference type="ARBA" id="ARBA00023172"/>
    </source>
</evidence>
<dbReference type="InterPro" id="IPR002104">
    <property type="entry name" value="Integrase_catalytic"/>
</dbReference>
<feature type="active site" evidence="11">
    <location>
        <position position="173"/>
    </location>
</feature>
<evidence type="ECO:0000256" key="1">
    <source>
        <dbReference type="ARBA" id="ARBA00004496"/>
    </source>
</evidence>
<evidence type="ECO:0000256" key="3">
    <source>
        <dbReference type="ARBA" id="ARBA00010450"/>
    </source>
</evidence>
<keyword evidence="7 11" id="KW-0229">DNA integration</keyword>
<evidence type="ECO:0000256" key="10">
    <source>
        <dbReference type="ARBA" id="ARBA00023306"/>
    </source>
</evidence>
<dbReference type="GO" id="GO:0009037">
    <property type="term" value="F:tyrosine-based site-specific recombinase activity"/>
    <property type="evidence" value="ECO:0007669"/>
    <property type="project" value="UniProtKB-UniRule"/>
</dbReference>
<dbReference type="InterPro" id="IPR013762">
    <property type="entry name" value="Integrase-like_cat_sf"/>
</dbReference>
<dbReference type="Gene3D" id="1.10.150.130">
    <property type="match status" value="1"/>
</dbReference>
<protein>
    <recommendedName>
        <fullName evidence="11 12">Tyrosine recombinase XerC</fullName>
    </recommendedName>
</protein>
<dbReference type="PANTHER" id="PTHR30349">
    <property type="entry name" value="PHAGE INTEGRASE-RELATED"/>
    <property type="match status" value="1"/>
</dbReference>
<keyword evidence="10 11" id="KW-0131">Cell cycle</keyword>
<dbReference type="GO" id="GO:0007059">
    <property type="term" value="P:chromosome segregation"/>
    <property type="evidence" value="ECO:0007669"/>
    <property type="project" value="UniProtKB-UniRule"/>
</dbReference>
<comment type="subcellular location">
    <subcellularLocation>
        <location evidence="1 11">Cytoplasm</location>
    </subcellularLocation>
</comment>
<keyword evidence="5 11" id="KW-0132">Cell division</keyword>
<dbReference type="InterPro" id="IPR023009">
    <property type="entry name" value="Tyrosine_recombinase_XerC/XerD"/>
</dbReference>
<dbReference type="PROSITE" id="PS51900">
    <property type="entry name" value="CB"/>
    <property type="match status" value="1"/>
</dbReference>
<dbReference type="InterPro" id="IPR010998">
    <property type="entry name" value="Integrase_recombinase_N"/>
</dbReference>
<sequence>MQNVKVPLISFLEYLQIEKNYSKYTIVFYQKDIEDFFDFMKEEAISSINEVTHTEARMYLTKLHQKKYARKSVARKTSSLRSFYKFLLREEKVEQNPFSSVSLPKQEKRLPQFLYSEELDKLFAVSDLATPLGQRNQALLELLYATGIRISECCHIQVHDIDFQVGTILVTGKGNKQRYIPFGSFAQDALKTYLEEGRKSLLEKQKTSNSTKHLFLNFRGGPLTPRGVRLILNDMVQQACSTLHISPHMLRHTFATHMLNEGADLRVVQELLGHASLSSTQIYTHVTKEHLQKTYNQFHPRA</sequence>
<evidence type="ECO:0000256" key="12">
    <source>
        <dbReference type="NCBIfam" id="TIGR02224"/>
    </source>
</evidence>
<dbReference type="PANTHER" id="PTHR30349:SF77">
    <property type="entry name" value="TYROSINE RECOMBINASE XERC"/>
    <property type="match status" value="1"/>
</dbReference>
<dbReference type="NCBIfam" id="NF040815">
    <property type="entry name" value="recomb_XerA_Arch"/>
    <property type="match status" value="1"/>
</dbReference>
<reference evidence="15 16" key="1">
    <citation type="submission" date="2019-08" db="EMBL/GenBank/DDBJ databases">
        <title>Bacillus genomes from the desert of Cuatro Cienegas, Coahuila.</title>
        <authorList>
            <person name="Olmedo-Alvarez G."/>
        </authorList>
    </citation>
    <scope>NUCLEOTIDE SEQUENCE [LARGE SCALE GENOMIC DNA]</scope>
    <source>
        <strain evidence="15 16">CH28_1T</strain>
    </source>
</reference>
<evidence type="ECO:0000256" key="6">
    <source>
        <dbReference type="ARBA" id="ARBA00022829"/>
    </source>
</evidence>
<dbReference type="NCBIfam" id="NF001399">
    <property type="entry name" value="PRK00283.1"/>
    <property type="match status" value="1"/>
</dbReference>
<dbReference type="InterPro" id="IPR011932">
    <property type="entry name" value="Recomb_XerD"/>
</dbReference>
<dbReference type="InterPro" id="IPR050090">
    <property type="entry name" value="Tyrosine_recombinase_XerCD"/>
</dbReference>
<evidence type="ECO:0000259" key="13">
    <source>
        <dbReference type="PROSITE" id="PS51898"/>
    </source>
</evidence>
<evidence type="ECO:0000256" key="11">
    <source>
        <dbReference type="HAMAP-Rule" id="MF_01808"/>
    </source>
</evidence>
<dbReference type="HAMAP" id="MF_01808">
    <property type="entry name" value="Recomb_XerC_XerD"/>
    <property type="match status" value="1"/>
</dbReference>
<comment type="function">
    <text evidence="11">Site-specific tyrosine recombinase, which acts by catalyzing the cutting and rejoining of the recombining DNA molecules. The XerC-XerD complex is essential to convert dimers of the bacterial chromosome into monomers to permit their segregation at cell division. It also contributes to the segregational stability of plasmids.</text>
</comment>
<keyword evidence="4 11" id="KW-0963">Cytoplasm</keyword>
<dbReference type="AlphaFoldDB" id="A0A5D4T8Q6"/>
<dbReference type="GO" id="GO:0051301">
    <property type="term" value="P:cell division"/>
    <property type="evidence" value="ECO:0007669"/>
    <property type="project" value="UniProtKB-UniRule"/>
</dbReference>
<comment type="subunit">
    <text evidence="11">Forms a cyclic heterotetrameric complex composed of two molecules of XerC and two molecules of XerD.</text>
</comment>
<dbReference type="SUPFAM" id="SSF56349">
    <property type="entry name" value="DNA breaking-rejoining enzymes"/>
    <property type="match status" value="1"/>
</dbReference>
<evidence type="ECO:0000256" key="7">
    <source>
        <dbReference type="ARBA" id="ARBA00022908"/>
    </source>
</evidence>
<dbReference type="Pfam" id="PF02899">
    <property type="entry name" value="Phage_int_SAM_1"/>
    <property type="match status" value="1"/>
</dbReference>
<gene>
    <name evidence="11 15" type="primary">xerC</name>
    <name evidence="15" type="ORF">FZC76_01570</name>
</gene>
<dbReference type="InterPro" id="IPR044068">
    <property type="entry name" value="CB"/>
</dbReference>
<dbReference type="Pfam" id="PF00589">
    <property type="entry name" value="Phage_integrase"/>
    <property type="match status" value="1"/>
</dbReference>
<dbReference type="InterPro" id="IPR004107">
    <property type="entry name" value="Integrase_SAM-like_N"/>
</dbReference>
<keyword evidence="9 11" id="KW-0233">DNA recombination</keyword>
<dbReference type="EMBL" id="VTEV01000001">
    <property type="protein sequence ID" value="TYS70606.1"/>
    <property type="molecule type" value="Genomic_DNA"/>
</dbReference>